<sequence length="357" mass="41238">MAQNAILFIPDISGFTEFVHHTAISHSRHIVSELLELLIDSNTSDLELAEIEGDALFLYKIENKVDISIIEQQIETMYLAFHTHLKRYEYQRICHCGACSSAYNLKLKFVVHYGEIEFITVKESKKPYGSDVIKVHRLLKNEVPIDEYAILTENIKKIVVDSKKTITATYDFGKISFTYNSLKHLKERIPEINPIPDNVPKHKLFDETEIIKLPINDLYEVISNFDYRLLWTKGVDKMEYEKNKVNRIGEKHKCLFNKNDDVVQTTVSKKVKKHQLVYAESTTDVPFTKQMNSYFILEETQVGYTKLNIEVFADFKPFGIFMKPLLKSKLKANISESIKELVLLIGSGFSLNKPTES</sequence>
<reference evidence="1" key="1">
    <citation type="submission" date="2022-05" db="EMBL/GenBank/DDBJ databases">
        <authorList>
            <person name="Park J.-S."/>
        </authorList>
    </citation>
    <scope>NUCLEOTIDE SEQUENCE</scope>
    <source>
        <strain evidence="1">2012CJ34-3</strain>
    </source>
</reference>
<dbReference type="Proteomes" id="UP001165381">
    <property type="component" value="Unassembled WGS sequence"/>
</dbReference>
<accession>A0ABT0Q8Z4</accession>
<dbReference type="Pfam" id="PF10851">
    <property type="entry name" value="DUF2652"/>
    <property type="match status" value="1"/>
</dbReference>
<dbReference type="InterPro" id="IPR020503">
    <property type="entry name" value="Uncharacterised_Rv2561"/>
</dbReference>
<gene>
    <name evidence="1" type="ORF">M3P09_00380</name>
</gene>
<name>A0ABT0Q8Z4_9FLAO</name>
<organism evidence="1 2">
    <name type="scientific">Jejuia spongiicola</name>
    <dbReference type="NCBI Taxonomy" id="2942207"/>
    <lineage>
        <taxon>Bacteria</taxon>
        <taxon>Pseudomonadati</taxon>
        <taxon>Bacteroidota</taxon>
        <taxon>Flavobacteriia</taxon>
        <taxon>Flavobacteriales</taxon>
        <taxon>Flavobacteriaceae</taxon>
        <taxon>Jejuia</taxon>
    </lineage>
</organism>
<dbReference type="EMBL" id="JAMFLZ010000001">
    <property type="protein sequence ID" value="MCL6293437.1"/>
    <property type="molecule type" value="Genomic_DNA"/>
</dbReference>
<evidence type="ECO:0000313" key="2">
    <source>
        <dbReference type="Proteomes" id="UP001165381"/>
    </source>
</evidence>
<proteinExistence type="predicted"/>
<protein>
    <submittedName>
        <fullName evidence="1">DUF2652 domain-containing protein</fullName>
    </submittedName>
</protein>
<comment type="caution">
    <text evidence="1">The sequence shown here is derived from an EMBL/GenBank/DDBJ whole genome shotgun (WGS) entry which is preliminary data.</text>
</comment>
<keyword evidence="2" id="KW-1185">Reference proteome</keyword>
<dbReference type="SUPFAM" id="SSF55961">
    <property type="entry name" value="Bet v1-like"/>
    <property type="match status" value="1"/>
</dbReference>
<evidence type="ECO:0000313" key="1">
    <source>
        <dbReference type="EMBL" id="MCL6293437.1"/>
    </source>
</evidence>
<dbReference type="RefSeq" id="WP_249971613.1">
    <property type="nucleotide sequence ID" value="NZ_JAMFLZ010000001.1"/>
</dbReference>